<keyword evidence="1" id="KW-0690">Ribosome biogenesis</keyword>
<evidence type="ECO:0008006" key="4">
    <source>
        <dbReference type="Google" id="ProtNLM"/>
    </source>
</evidence>
<dbReference type="GO" id="GO:0006364">
    <property type="term" value="P:rRNA processing"/>
    <property type="evidence" value="ECO:0007669"/>
    <property type="project" value="InterPro"/>
</dbReference>
<comment type="caution">
    <text evidence="2">The sequence shown here is derived from an EMBL/GenBank/DDBJ whole genome shotgun (WGS) entry which is preliminary data.</text>
</comment>
<evidence type="ECO:0000313" key="2">
    <source>
        <dbReference type="EMBL" id="OGC88300.1"/>
    </source>
</evidence>
<dbReference type="Proteomes" id="UP000176568">
    <property type="component" value="Unassembled WGS sequence"/>
</dbReference>
<dbReference type="InterPro" id="IPR015946">
    <property type="entry name" value="KH_dom-like_a/b"/>
</dbReference>
<dbReference type="Gene3D" id="3.30.300.20">
    <property type="match status" value="1"/>
</dbReference>
<dbReference type="InterPro" id="IPR023799">
    <property type="entry name" value="RbfA_dom_sf"/>
</dbReference>
<accession>A0A1F4Y2V2</accession>
<evidence type="ECO:0000313" key="3">
    <source>
        <dbReference type="Proteomes" id="UP000176568"/>
    </source>
</evidence>
<organism evidence="2 3">
    <name type="scientific">Candidatus Adlerbacteria bacterium RIFOXYC1_FULL_48_26</name>
    <dbReference type="NCBI Taxonomy" id="1797247"/>
    <lineage>
        <taxon>Bacteria</taxon>
        <taxon>Candidatus Adleribacteriota</taxon>
    </lineage>
</organism>
<evidence type="ECO:0000256" key="1">
    <source>
        <dbReference type="ARBA" id="ARBA00022517"/>
    </source>
</evidence>
<dbReference type="InterPro" id="IPR000238">
    <property type="entry name" value="RbfA"/>
</dbReference>
<reference evidence="2 3" key="1">
    <citation type="journal article" date="2016" name="Nat. Commun.">
        <title>Thousands of microbial genomes shed light on interconnected biogeochemical processes in an aquifer system.</title>
        <authorList>
            <person name="Anantharaman K."/>
            <person name="Brown C.T."/>
            <person name="Hug L.A."/>
            <person name="Sharon I."/>
            <person name="Castelle C.J."/>
            <person name="Probst A.J."/>
            <person name="Thomas B.C."/>
            <person name="Singh A."/>
            <person name="Wilkins M.J."/>
            <person name="Karaoz U."/>
            <person name="Brodie E.L."/>
            <person name="Williams K.H."/>
            <person name="Hubbard S.S."/>
            <person name="Banfield J.F."/>
        </authorList>
    </citation>
    <scope>NUCLEOTIDE SEQUENCE [LARGE SCALE GENOMIC DNA]</scope>
</reference>
<dbReference type="STRING" id="1797247.A2419_00335"/>
<sequence>MNGNRGERIQEAVRATAAEFLAKEAGPQSLITVTQVALSNDARSARVFISVLPESAEEAALAFAQRNRRELAEFFRTRVRGAFPPHFEFMIDRGEKNRQRLDELSS</sequence>
<dbReference type="Pfam" id="PF02033">
    <property type="entry name" value="RBFA"/>
    <property type="match status" value="1"/>
</dbReference>
<gene>
    <name evidence="2" type="ORF">A2419_00335</name>
</gene>
<protein>
    <recommendedName>
        <fullName evidence="4">Ribosome-binding factor A</fullName>
    </recommendedName>
</protein>
<proteinExistence type="predicted"/>
<name>A0A1F4Y2V2_9BACT</name>
<dbReference type="SUPFAM" id="SSF89919">
    <property type="entry name" value="Ribosome-binding factor A, RbfA"/>
    <property type="match status" value="1"/>
</dbReference>
<dbReference type="AlphaFoldDB" id="A0A1F4Y2V2"/>
<dbReference type="EMBL" id="MEXB01000009">
    <property type="protein sequence ID" value="OGC88300.1"/>
    <property type="molecule type" value="Genomic_DNA"/>
</dbReference>